<dbReference type="GO" id="GO:0030688">
    <property type="term" value="C:preribosome, small subunit precursor"/>
    <property type="evidence" value="ECO:0007669"/>
    <property type="project" value="TreeGrafter"/>
</dbReference>
<evidence type="ECO:0000256" key="4">
    <source>
        <dbReference type="ARBA" id="ARBA00019827"/>
    </source>
</evidence>
<evidence type="ECO:0000313" key="10">
    <source>
        <dbReference type="EMBL" id="VUG20219.1"/>
    </source>
</evidence>
<feature type="compositionally biased region" description="Polar residues" evidence="9">
    <location>
        <begin position="186"/>
        <end position="197"/>
    </location>
</feature>
<evidence type="ECO:0000256" key="5">
    <source>
        <dbReference type="ARBA" id="ARBA00022552"/>
    </source>
</evidence>
<name>A0A7D9D186_DEKBR</name>
<feature type="coiled-coil region" evidence="8">
    <location>
        <begin position="48"/>
        <end position="136"/>
    </location>
</feature>
<protein>
    <recommendedName>
        <fullName evidence="3">rRNA-processing protein EFG1</fullName>
    </recommendedName>
    <alternativeName>
        <fullName evidence="4">rRNA-processing protein efg1</fullName>
    </alternativeName>
</protein>
<sequence>MPFRRRNNNASAGVDLSSVINKGSSKIKKKIRDIKRLLKRDNLPSDLVIANERALKTLEGELENVEENKKVRKLISRYHKVRFFERKKAARHYKHELKVLKELKQKAEESKDTEEKEKIEEEIKKQEKKVHGKAVNFAYTLNFPETEKYVSLYRQNNPEDVEKMTYKEKKGLKKTEDTREKYKAEFSSQLKSNSLQVSLEEGLRHNGGGKRVYRKKRDGKDNYNNREERKEGKKNTDKEEEDDFFE</sequence>
<accession>A0A7D9D186</accession>
<dbReference type="InterPro" id="IPR019310">
    <property type="entry name" value="Efg1"/>
</dbReference>
<proteinExistence type="inferred from homology"/>
<feature type="compositionally biased region" description="Basic and acidic residues" evidence="9">
    <location>
        <begin position="218"/>
        <end position="237"/>
    </location>
</feature>
<evidence type="ECO:0000256" key="9">
    <source>
        <dbReference type="SAM" id="MobiDB-lite"/>
    </source>
</evidence>
<comment type="similarity">
    <text evidence="2">Belongs to the EFG1 family.</text>
</comment>
<gene>
    <name evidence="10" type="primary">EFG1</name>
    <name evidence="10" type="ORF">DEBR0S6_10638G</name>
</gene>
<reference evidence="10 11" key="1">
    <citation type="submission" date="2019-07" db="EMBL/GenBank/DDBJ databases">
        <authorList>
            <person name="Friedrich A."/>
            <person name="Schacherer J."/>
        </authorList>
    </citation>
    <scope>NUCLEOTIDE SEQUENCE [LARGE SCALE GENOMIC DNA]</scope>
</reference>
<dbReference type="EMBL" id="CABFWN010000006">
    <property type="protein sequence ID" value="VUG20219.1"/>
    <property type="molecule type" value="Genomic_DNA"/>
</dbReference>
<dbReference type="GO" id="GO:0005730">
    <property type="term" value="C:nucleolus"/>
    <property type="evidence" value="ECO:0007669"/>
    <property type="project" value="UniProtKB-SubCell"/>
</dbReference>
<feature type="compositionally biased region" description="Basic residues" evidence="9">
    <location>
        <begin position="207"/>
        <end position="217"/>
    </location>
</feature>
<evidence type="ECO:0000256" key="3">
    <source>
        <dbReference type="ARBA" id="ARBA00018689"/>
    </source>
</evidence>
<keyword evidence="5" id="KW-0698">rRNA processing</keyword>
<evidence type="ECO:0000256" key="6">
    <source>
        <dbReference type="ARBA" id="ARBA00023054"/>
    </source>
</evidence>
<dbReference type="Pfam" id="PF10153">
    <property type="entry name" value="Efg1"/>
    <property type="match status" value="1"/>
</dbReference>
<keyword evidence="6 8" id="KW-0175">Coiled coil</keyword>
<evidence type="ECO:0000256" key="7">
    <source>
        <dbReference type="ARBA" id="ARBA00023242"/>
    </source>
</evidence>
<evidence type="ECO:0000313" key="11">
    <source>
        <dbReference type="Proteomes" id="UP000478008"/>
    </source>
</evidence>
<keyword evidence="11" id="KW-1185">Reference proteome</keyword>
<evidence type="ECO:0000256" key="8">
    <source>
        <dbReference type="SAM" id="Coils"/>
    </source>
</evidence>
<evidence type="ECO:0000256" key="2">
    <source>
        <dbReference type="ARBA" id="ARBA00006916"/>
    </source>
</evidence>
<comment type="subcellular location">
    <subcellularLocation>
        <location evidence="1">Nucleus</location>
        <location evidence="1">Nucleolus</location>
    </subcellularLocation>
</comment>
<dbReference type="AlphaFoldDB" id="A0A7D9D186"/>
<dbReference type="Proteomes" id="UP000478008">
    <property type="component" value="Unassembled WGS sequence"/>
</dbReference>
<dbReference type="PANTHER" id="PTHR33911">
    <property type="entry name" value="RRNA-PROCESSING PROTEIN EFG1"/>
    <property type="match status" value="1"/>
</dbReference>
<dbReference type="GO" id="GO:0000462">
    <property type="term" value="P:maturation of SSU-rRNA from tricistronic rRNA transcript (SSU-rRNA, 5.8S rRNA, LSU-rRNA)"/>
    <property type="evidence" value="ECO:0007669"/>
    <property type="project" value="TreeGrafter"/>
</dbReference>
<feature type="region of interest" description="Disordered" evidence="9">
    <location>
        <begin position="183"/>
        <end position="246"/>
    </location>
</feature>
<organism evidence="10 11">
    <name type="scientific">Dekkera bruxellensis</name>
    <name type="common">Brettanomyces custersii</name>
    <dbReference type="NCBI Taxonomy" id="5007"/>
    <lineage>
        <taxon>Eukaryota</taxon>
        <taxon>Fungi</taxon>
        <taxon>Dikarya</taxon>
        <taxon>Ascomycota</taxon>
        <taxon>Saccharomycotina</taxon>
        <taxon>Pichiomycetes</taxon>
        <taxon>Pichiales</taxon>
        <taxon>Pichiaceae</taxon>
        <taxon>Brettanomyces</taxon>
    </lineage>
</organism>
<evidence type="ECO:0000256" key="1">
    <source>
        <dbReference type="ARBA" id="ARBA00004604"/>
    </source>
</evidence>
<dbReference type="PANTHER" id="PTHR33911:SF1">
    <property type="entry name" value="RRNA-PROCESSING PROTEIN EFG1"/>
    <property type="match status" value="1"/>
</dbReference>
<dbReference type="InterPro" id="IPR050786">
    <property type="entry name" value="EFG1_rRNA-proc"/>
</dbReference>
<keyword evidence="7" id="KW-0539">Nucleus</keyword>